<protein>
    <submittedName>
        <fullName evidence="1">Uncharacterized protein</fullName>
    </submittedName>
</protein>
<dbReference type="EMBL" id="SPUK01000004">
    <property type="protein sequence ID" value="TQV97747.1"/>
    <property type="molecule type" value="Genomic_DNA"/>
</dbReference>
<sequence length="91" mass="10575">MVFSFDQAFLDKYAVGHVYNTPTLIVKKSEQSKIIPRQQLTVYDYVARQNYIQTPTISPFLIRPYNSQLYGVLGRRRVAEAVKSQACWRVC</sequence>
<organism evidence="1 2">
    <name type="scientific">Cordyceps javanica</name>
    <dbReference type="NCBI Taxonomy" id="43265"/>
    <lineage>
        <taxon>Eukaryota</taxon>
        <taxon>Fungi</taxon>
        <taxon>Dikarya</taxon>
        <taxon>Ascomycota</taxon>
        <taxon>Pezizomycotina</taxon>
        <taxon>Sordariomycetes</taxon>
        <taxon>Hypocreomycetidae</taxon>
        <taxon>Hypocreales</taxon>
        <taxon>Cordycipitaceae</taxon>
        <taxon>Cordyceps</taxon>
    </lineage>
</organism>
<dbReference type="Proteomes" id="UP000315783">
    <property type="component" value="Unassembled WGS sequence"/>
</dbReference>
<name>A0A545V7P7_9HYPO</name>
<comment type="caution">
    <text evidence="1">The sequence shown here is derived from an EMBL/GenBank/DDBJ whole genome shotgun (WGS) entry which is preliminary data.</text>
</comment>
<reference evidence="1 2" key="1">
    <citation type="journal article" date="2019" name="Appl. Microbiol. Biotechnol.">
        <title>Genome sequence of Isaria javanica and comparative genome analysis insights into family S53 peptidase evolution in fungal entomopathogens.</title>
        <authorList>
            <person name="Lin R."/>
            <person name="Zhang X."/>
            <person name="Xin B."/>
            <person name="Zou M."/>
            <person name="Gao Y."/>
            <person name="Qin F."/>
            <person name="Hu Q."/>
            <person name="Xie B."/>
            <person name="Cheng X."/>
        </authorList>
    </citation>
    <scope>NUCLEOTIDE SEQUENCE [LARGE SCALE GENOMIC DNA]</scope>
    <source>
        <strain evidence="1 2">IJ1G</strain>
    </source>
</reference>
<dbReference type="AlphaFoldDB" id="A0A545V7P7"/>
<proteinExistence type="predicted"/>
<accession>A0A545V7P7</accession>
<evidence type="ECO:0000313" key="2">
    <source>
        <dbReference type="Proteomes" id="UP000315783"/>
    </source>
</evidence>
<keyword evidence="2" id="KW-1185">Reference proteome</keyword>
<gene>
    <name evidence="1" type="ORF">IF1G_03490</name>
</gene>
<evidence type="ECO:0000313" key="1">
    <source>
        <dbReference type="EMBL" id="TQV97747.1"/>
    </source>
</evidence>